<feature type="coiled-coil region" evidence="13">
    <location>
        <begin position="225"/>
        <end position="255"/>
    </location>
</feature>
<dbReference type="InterPro" id="IPR005467">
    <property type="entry name" value="His_kinase_dom"/>
</dbReference>
<dbReference type="EMBL" id="BMYF01000009">
    <property type="protein sequence ID" value="GHB36519.1"/>
    <property type="molecule type" value="Genomic_DNA"/>
</dbReference>
<dbReference type="GO" id="GO:0030295">
    <property type="term" value="F:protein kinase activator activity"/>
    <property type="evidence" value="ECO:0007669"/>
    <property type="project" value="TreeGrafter"/>
</dbReference>
<dbReference type="InterPro" id="IPR031621">
    <property type="entry name" value="HisKA_7TM"/>
</dbReference>
<keyword evidence="4" id="KW-0597">Phosphoprotein</keyword>
<gene>
    <name evidence="16" type="ORF">GCM10008106_17250</name>
</gene>
<dbReference type="GO" id="GO:0000155">
    <property type="term" value="F:phosphorelay sensor kinase activity"/>
    <property type="evidence" value="ECO:0007669"/>
    <property type="project" value="InterPro"/>
</dbReference>
<dbReference type="InterPro" id="IPR004358">
    <property type="entry name" value="Sig_transdc_His_kin-like_C"/>
</dbReference>
<keyword evidence="9" id="KW-0067">ATP-binding</keyword>
<dbReference type="Gene3D" id="3.30.450.20">
    <property type="entry name" value="PAS domain"/>
    <property type="match status" value="1"/>
</dbReference>
<feature type="transmembrane region" description="Helical" evidence="14">
    <location>
        <begin position="99"/>
        <end position="117"/>
    </location>
</feature>
<dbReference type="SUPFAM" id="SSF55874">
    <property type="entry name" value="ATPase domain of HSP90 chaperone/DNA topoisomerase II/histidine kinase"/>
    <property type="match status" value="1"/>
</dbReference>
<proteinExistence type="predicted"/>
<reference evidence="16" key="1">
    <citation type="journal article" date="2014" name="Int. J. Syst. Evol. Microbiol.">
        <title>Complete genome sequence of Corynebacterium casei LMG S-19264T (=DSM 44701T), isolated from a smear-ripened cheese.</title>
        <authorList>
            <consortium name="US DOE Joint Genome Institute (JGI-PGF)"/>
            <person name="Walter F."/>
            <person name="Albersmeier A."/>
            <person name="Kalinowski J."/>
            <person name="Ruckert C."/>
        </authorList>
    </citation>
    <scope>NUCLEOTIDE SEQUENCE</scope>
    <source>
        <strain evidence="16">KCTC 23224</strain>
    </source>
</reference>
<dbReference type="PANTHER" id="PTHR42878">
    <property type="entry name" value="TWO-COMPONENT HISTIDINE KINASE"/>
    <property type="match status" value="1"/>
</dbReference>
<evidence type="ECO:0000256" key="13">
    <source>
        <dbReference type="SAM" id="Coils"/>
    </source>
</evidence>
<dbReference type="Proteomes" id="UP000642809">
    <property type="component" value="Unassembled WGS sequence"/>
</dbReference>
<feature type="transmembrane region" description="Helical" evidence="14">
    <location>
        <begin position="67"/>
        <end position="87"/>
    </location>
</feature>
<evidence type="ECO:0000259" key="15">
    <source>
        <dbReference type="PROSITE" id="PS50109"/>
    </source>
</evidence>
<accession>A0A8J3G5J4</accession>
<keyword evidence="17" id="KW-1185">Reference proteome</keyword>
<evidence type="ECO:0000313" key="16">
    <source>
        <dbReference type="EMBL" id="GHB36519.1"/>
    </source>
</evidence>
<comment type="caution">
    <text evidence="16">The sequence shown here is derived from an EMBL/GenBank/DDBJ whole genome shotgun (WGS) entry which is preliminary data.</text>
</comment>
<reference evidence="16" key="2">
    <citation type="submission" date="2020-09" db="EMBL/GenBank/DDBJ databases">
        <authorList>
            <person name="Sun Q."/>
            <person name="Kim S."/>
        </authorList>
    </citation>
    <scope>NUCLEOTIDE SEQUENCE</scope>
    <source>
        <strain evidence="16">KCTC 23224</strain>
    </source>
</reference>
<keyword evidence="5" id="KW-0808">Transferase</keyword>
<keyword evidence="6 14" id="KW-0812">Transmembrane</keyword>
<evidence type="ECO:0000256" key="3">
    <source>
        <dbReference type="ARBA" id="ARBA00012438"/>
    </source>
</evidence>
<dbReference type="Pfam" id="PF13426">
    <property type="entry name" value="PAS_9"/>
    <property type="match status" value="1"/>
</dbReference>
<dbReference type="Gene3D" id="1.10.287.130">
    <property type="match status" value="1"/>
</dbReference>
<dbReference type="InterPro" id="IPR003661">
    <property type="entry name" value="HisK_dim/P_dom"/>
</dbReference>
<evidence type="ECO:0000256" key="7">
    <source>
        <dbReference type="ARBA" id="ARBA00022741"/>
    </source>
</evidence>
<feature type="domain" description="Histidine kinase" evidence="15">
    <location>
        <begin position="255"/>
        <end position="470"/>
    </location>
</feature>
<organism evidence="16 17">
    <name type="scientific">Mongoliitalea lutea</name>
    <dbReference type="NCBI Taxonomy" id="849756"/>
    <lineage>
        <taxon>Bacteria</taxon>
        <taxon>Pseudomonadati</taxon>
        <taxon>Bacteroidota</taxon>
        <taxon>Cytophagia</taxon>
        <taxon>Cytophagales</taxon>
        <taxon>Cyclobacteriaceae</taxon>
        <taxon>Mongoliitalea</taxon>
    </lineage>
</organism>
<dbReference type="InterPro" id="IPR036097">
    <property type="entry name" value="HisK_dim/P_sf"/>
</dbReference>
<dbReference type="Pfam" id="PF16927">
    <property type="entry name" value="HisKA_7TM"/>
    <property type="match status" value="1"/>
</dbReference>
<dbReference type="PROSITE" id="PS50109">
    <property type="entry name" value="HIS_KIN"/>
    <property type="match status" value="1"/>
</dbReference>
<comment type="catalytic activity">
    <reaction evidence="1">
        <text>ATP + protein L-histidine = ADP + protein N-phospho-L-histidine.</text>
        <dbReference type="EC" id="2.7.13.3"/>
    </reaction>
</comment>
<dbReference type="CDD" id="cd00130">
    <property type="entry name" value="PAS"/>
    <property type="match status" value="1"/>
</dbReference>
<evidence type="ECO:0000256" key="6">
    <source>
        <dbReference type="ARBA" id="ARBA00022692"/>
    </source>
</evidence>
<dbReference type="EC" id="2.7.13.3" evidence="3"/>
<feature type="transmembrane region" description="Helical" evidence="14">
    <location>
        <begin position="33"/>
        <end position="55"/>
    </location>
</feature>
<dbReference type="InterPro" id="IPR050351">
    <property type="entry name" value="BphY/WalK/GraS-like"/>
</dbReference>
<dbReference type="SUPFAM" id="SSF55785">
    <property type="entry name" value="PYP-like sensor domain (PAS domain)"/>
    <property type="match status" value="1"/>
</dbReference>
<dbReference type="GO" id="GO:0000156">
    <property type="term" value="F:phosphorelay response regulator activity"/>
    <property type="evidence" value="ECO:0007669"/>
    <property type="project" value="TreeGrafter"/>
</dbReference>
<dbReference type="PANTHER" id="PTHR42878:SF7">
    <property type="entry name" value="SENSOR HISTIDINE KINASE GLRK"/>
    <property type="match status" value="1"/>
</dbReference>
<keyword evidence="7" id="KW-0547">Nucleotide-binding</keyword>
<protein>
    <recommendedName>
        <fullName evidence="3">histidine kinase</fullName>
        <ecNumber evidence="3">2.7.13.3</ecNumber>
    </recommendedName>
</protein>
<dbReference type="InterPro" id="IPR035965">
    <property type="entry name" value="PAS-like_dom_sf"/>
</dbReference>
<dbReference type="SUPFAM" id="SSF47384">
    <property type="entry name" value="Homodimeric domain of signal transducing histidine kinase"/>
    <property type="match status" value="1"/>
</dbReference>
<evidence type="ECO:0000256" key="1">
    <source>
        <dbReference type="ARBA" id="ARBA00000085"/>
    </source>
</evidence>
<evidence type="ECO:0000256" key="11">
    <source>
        <dbReference type="ARBA" id="ARBA00023012"/>
    </source>
</evidence>
<keyword evidence="13" id="KW-0175">Coiled coil</keyword>
<keyword evidence="8 16" id="KW-0418">Kinase</keyword>
<dbReference type="Pfam" id="PF02518">
    <property type="entry name" value="HATPase_c"/>
    <property type="match status" value="1"/>
</dbReference>
<dbReference type="GO" id="GO:0016020">
    <property type="term" value="C:membrane"/>
    <property type="evidence" value="ECO:0007669"/>
    <property type="project" value="UniProtKB-SubCell"/>
</dbReference>
<comment type="subcellular location">
    <subcellularLocation>
        <location evidence="2">Membrane</location>
        <topology evidence="2">Multi-pass membrane protein</topology>
    </subcellularLocation>
</comment>
<keyword evidence="10 14" id="KW-1133">Transmembrane helix</keyword>
<sequence>MVITNDYHYFHYREIELDKSGPFPLLAITPGPWYFVHTLFFYFSLFTGNYLLFLSFKNAEKIYRKQISFLIAAGILPWFINFLYLLGIRPFEHIDLTPYAFLSIYIVVGFGLLKFDLFELKPIARHKTLEVIDKGIMVFDPLNRLIDINIAAIKLLGKNNGTLIGMHCRQLLEVYPNLIKAIESKEKVKLELIKIKQKGFLAVETTLIKDQKDNHLGVLLLIDDISQLKANQSQIQQQSKELQELNKLKDRLFSIISHDLKGPIQSLNELMKLTNRGIVTKDEFFEILPDISKNVDNVSILMHNLLAWSSSQLKGEVVNKKEFDISELVDQTFELFINRAIDKGINFKTEKPKKVIVYADKNMIDLVLRNLVSNSLKFSGIGDQVRILVEDKNNTVSIEVVDTGLGINAENIKKLNSGESFSTLGKNNESGTGLGILLVKDYLKKNESELVISSEVKKGSSFYFELPKKAIGP</sequence>
<dbReference type="Gene3D" id="3.30.565.10">
    <property type="entry name" value="Histidine kinase-like ATPase, C-terminal domain"/>
    <property type="match status" value="1"/>
</dbReference>
<evidence type="ECO:0000256" key="12">
    <source>
        <dbReference type="ARBA" id="ARBA00023136"/>
    </source>
</evidence>
<dbReference type="InterPro" id="IPR003594">
    <property type="entry name" value="HATPase_dom"/>
</dbReference>
<dbReference type="GO" id="GO:0005524">
    <property type="term" value="F:ATP binding"/>
    <property type="evidence" value="ECO:0007669"/>
    <property type="project" value="UniProtKB-KW"/>
</dbReference>
<evidence type="ECO:0000313" key="17">
    <source>
        <dbReference type="Proteomes" id="UP000642809"/>
    </source>
</evidence>
<evidence type="ECO:0000256" key="14">
    <source>
        <dbReference type="SAM" id="Phobius"/>
    </source>
</evidence>
<evidence type="ECO:0000256" key="9">
    <source>
        <dbReference type="ARBA" id="ARBA00022840"/>
    </source>
</evidence>
<name>A0A8J3G5J4_9BACT</name>
<dbReference type="InterPro" id="IPR036890">
    <property type="entry name" value="HATPase_C_sf"/>
</dbReference>
<evidence type="ECO:0000256" key="4">
    <source>
        <dbReference type="ARBA" id="ARBA00022553"/>
    </source>
</evidence>
<dbReference type="AlphaFoldDB" id="A0A8J3G5J4"/>
<dbReference type="InterPro" id="IPR000014">
    <property type="entry name" value="PAS"/>
</dbReference>
<evidence type="ECO:0000256" key="5">
    <source>
        <dbReference type="ARBA" id="ARBA00022679"/>
    </source>
</evidence>
<dbReference type="CDD" id="cd00082">
    <property type="entry name" value="HisKA"/>
    <property type="match status" value="1"/>
</dbReference>
<evidence type="ECO:0000256" key="10">
    <source>
        <dbReference type="ARBA" id="ARBA00022989"/>
    </source>
</evidence>
<dbReference type="PRINTS" id="PR00344">
    <property type="entry name" value="BCTRLSENSOR"/>
</dbReference>
<keyword evidence="11" id="KW-0902">Two-component regulatory system</keyword>
<dbReference type="GO" id="GO:0007234">
    <property type="term" value="P:osmosensory signaling via phosphorelay pathway"/>
    <property type="evidence" value="ECO:0007669"/>
    <property type="project" value="TreeGrafter"/>
</dbReference>
<dbReference type="SMART" id="SM00387">
    <property type="entry name" value="HATPase_c"/>
    <property type="match status" value="1"/>
</dbReference>
<keyword evidence="12 14" id="KW-0472">Membrane</keyword>
<evidence type="ECO:0000256" key="2">
    <source>
        <dbReference type="ARBA" id="ARBA00004141"/>
    </source>
</evidence>
<evidence type="ECO:0000256" key="8">
    <source>
        <dbReference type="ARBA" id="ARBA00022777"/>
    </source>
</evidence>